<reference evidence="3 4" key="1">
    <citation type="submission" date="2015-11" db="EMBL/GenBank/DDBJ databases">
        <title>Expanding the genomic diversity of Burkholderia species for the development of highly accurate diagnostics.</title>
        <authorList>
            <person name="Sahl J."/>
            <person name="Keim P."/>
            <person name="Wagner D."/>
        </authorList>
    </citation>
    <scope>NUCLEOTIDE SEQUENCE [LARGE SCALE GENOMIC DNA]</scope>
    <source>
        <strain evidence="3 4">TSV85</strain>
    </source>
</reference>
<dbReference type="InterPro" id="IPR011050">
    <property type="entry name" value="Pectin_lyase_fold/virulence"/>
</dbReference>
<dbReference type="PANTHER" id="PTHR12338:SF5">
    <property type="entry name" value="ANTIGEN 43-RELATED"/>
    <property type="match status" value="1"/>
</dbReference>
<dbReference type="InterPro" id="IPR012334">
    <property type="entry name" value="Pectin_lyas_fold"/>
</dbReference>
<dbReference type="PANTHER" id="PTHR12338">
    <property type="entry name" value="AUTOTRANSPORTER"/>
    <property type="match status" value="1"/>
</dbReference>
<proteinExistence type="predicted"/>
<evidence type="ECO:0000256" key="1">
    <source>
        <dbReference type="SAM" id="SignalP"/>
    </source>
</evidence>
<dbReference type="NCBIfam" id="TIGR01901">
    <property type="entry name" value="adhes_NPXG"/>
    <property type="match status" value="1"/>
</dbReference>
<keyword evidence="1" id="KW-0732">Signal</keyword>
<evidence type="ECO:0000259" key="2">
    <source>
        <dbReference type="SMART" id="SM00912"/>
    </source>
</evidence>
<dbReference type="InterPro" id="IPR008638">
    <property type="entry name" value="FhaB/CdiA-like_TPS"/>
</dbReference>
<dbReference type="Proteomes" id="UP000062788">
    <property type="component" value="Unassembled WGS sequence"/>
</dbReference>
<protein>
    <submittedName>
        <fullName evidence="3">Filamentous hemagglutinin</fullName>
    </submittedName>
</protein>
<gene>
    <name evidence="3" type="ORF">WS67_05820</name>
</gene>
<comment type="caution">
    <text evidence="3">The sequence shown here is derived from an EMBL/GenBank/DDBJ whole genome shotgun (WGS) entry which is preliminary data.</text>
</comment>
<dbReference type="SMART" id="SM00912">
    <property type="entry name" value="Haemagg_act"/>
    <property type="match status" value="1"/>
</dbReference>
<dbReference type="InterPro" id="IPR050909">
    <property type="entry name" value="Bact_Autotransporter_VF"/>
</dbReference>
<feature type="domain" description="Filamentous haemagglutinin FhaB/tRNA nuclease CdiA-like TPS" evidence="2">
    <location>
        <begin position="18"/>
        <end position="129"/>
    </location>
</feature>
<dbReference type="SUPFAM" id="SSF51126">
    <property type="entry name" value="Pectin lyase-like"/>
    <property type="match status" value="1"/>
</dbReference>
<feature type="chain" id="PRO_5007114477" evidence="1">
    <location>
        <begin position="18"/>
        <end position="789"/>
    </location>
</feature>
<feature type="signal peptide" evidence="1">
    <location>
        <begin position="1"/>
        <end position="17"/>
    </location>
</feature>
<dbReference type="Gene3D" id="2.160.20.10">
    <property type="entry name" value="Single-stranded right-handed beta-helix, Pectin lyase-like"/>
    <property type="match status" value="1"/>
</dbReference>
<evidence type="ECO:0000313" key="3">
    <source>
        <dbReference type="EMBL" id="KVE29366.1"/>
    </source>
</evidence>
<sequence length="789" mass="77860">MLVALACSPAYTGTACAQSALPAGGAFVSGTGAIFGGGTSLTVNQSSARGVIDWRSFSIGSGRSVTINNGAGATLNRVTGGDPSVILGSLKATGSVYLLNPQGVLIGPGGVVSTGGRFVASALNIDKDAFMQGAPLTLSGAGNGAIVNLGQISSTGGDVLLVSRTQVSNQGSINAPKGTAELAAGQQVLLQDSATGPQVFVQAGSGGSVLNAGTIRAAQANLQAADGNIYALAGNNAAIRATGTAMRDGHVWLVADQGSVQAHGVISAANANGTGAVVETRGQSLNVSGATVQAGLWKLGAPAFTLDGANASTVAGNLSAGTPVTVEANGANGASGDLTVGSNVRWNGNAPLTLSAAHSVAIAPSTIIGNTGGANLTLRADAGGVNNGGSVMNGGTIDWSSSTGLVNAFYDMNGQYSAGTILTNSGWSAAPFSGLVTQATAYKLVNTLTDLQNVSHDLTANYALGRDIDASSTSGAAAFQPIGAGSDAPFTGQFDGFGYLINHLTVNAPAGATQNTYVGLFGLVGATGVIRNVVLTDEIVSGAHGALGAIAGRNDGQIANASIAGYNSRIGPIAQDPATGGWTTAEFAGGLVGINNGTIDRSSTYQTSVSAYQMAGGLAAVNNGTIRQSVAWSTSAGSLPPCCSAGLAGINNGLIAQSYATGSALSGGGLVFQNNASGVIDQSYANVQIASRGIGMGGNVAYGNTGVIANNVYWNAQMSGLTYGMPAVTSGSGAQPPLANGLNNAQMAQPSNFASWNFGPNGTWAMPAGATSPMLAWQLNSQAWKTGSH</sequence>
<accession>A0A103E6Q3</accession>
<organism evidence="3 4">
    <name type="scientific">Burkholderia singularis</name>
    <dbReference type="NCBI Taxonomy" id="1503053"/>
    <lineage>
        <taxon>Bacteria</taxon>
        <taxon>Pseudomonadati</taxon>
        <taxon>Pseudomonadota</taxon>
        <taxon>Betaproteobacteria</taxon>
        <taxon>Burkholderiales</taxon>
        <taxon>Burkholderiaceae</taxon>
        <taxon>Burkholderia</taxon>
        <taxon>pseudomallei group</taxon>
    </lineage>
</organism>
<keyword evidence="4" id="KW-1185">Reference proteome</keyword>
<name>A0A103E6Q3_9BURK</name>
<dbReference type="AlphaFoldDB" id="A0A103E6Q3"/>
<dbReference type="Pfam" id="PF05860">
    <property type="entry name" value="TPS"/>
    <property type="match status" value="1"/>
</dbReference>
<dbReference type="EMBL" id="LOWA01000014">
    <property type="protein sequence ID" value="KVE29366.1"/>
    <property type="molecule type" value="Genomic_DNA"/>
</dbReference>
<evidence type="ECO:0000313" key="4">
    <source>
        <dbReference type="Proteomes" id="UP000062788"/>
    </source>
</evidence>
<dbReference type="Gene3D" id="2.160.20.110">
    <property type="match status" value="1"/>
</dbReference>